<evidence type="ECO:0000256" key="3">
    <source>
        <dbReference type="ARBA" id="ARBA00022483"/>
    </source>
</evidence>
<evidence type="ECO:0000313" key="5">
    <source>
        <dbReference type="Proteomes" id="UP000193560"/>
    </source>
</evidence>
<dbReference type="Pfam" id="PF06046">
    <property type="entry name" value="Sec6"/>
    <property type="match status" value="1"/>
</dbReference>
<evidence type="ECO:0000256" key="1">
    <source>
        <dbReference type="ARBA" id="ARBA00009447"/>
    </source>
</evidence>
<dbReference type="OrthoDB" id="190098at2759"/>
<name>A0A1X2IWR9_9FUNG</name>
<comment type="similarity">
    <text evidence="1">Belongs to the SEC6 family.</text>
</comment>
<dbReference type="EMBL" id="MCGE01000003">
    <property type="protein sequence ID" value="ORZ23490.1"/>
    <property type="molecule type" value="Genomic_DNA"/>
</dbReference>
<keyword evidence="3" id="KW-0268">Exocytosis</keyword>
<dbReference type="GO" id="GO:0000145">
    <property type="term" value="C:exocyst"/>
    <property type="evidence" value="ECO:0007669"/>
    <property type="project" value="InterPro"/>
</dbReference>
<dbReference type="Proteomes" id="UP000193560">
    <property type="component" value="Unassembled WGS sequence"/>
</dbReference>
<dbReference type="InterPro" id="IPR042532">
    <property type="entry name" value="EXOC3/Sec6_C"/>
</dbReference>
<organism evidence="4 5">
    <name type="scientific">Absidia repens</name>
    <dbReference type="NCBI Taxonomy" id="90262"/>
    <lineage>
        <taxon>Eukaryota</taxon>
        <taxon>Fungi</taxon>
        <taxon>Fungi incertae sedis</taxon>
        <taxon>Mucoromycota</taxon>
        <taxon>Mucoromycotina</taxon>
        <taxon>Mucoromycetes</taxon>
        <taxon>Mucorales</taxon>
        <taxon>Cunninghamellaceae</taxon>
        <taxon>Absidia</taxon>
    </lineage>
</organism>
<accession>A0A1X2IWR9</accession>
<dbReference type="PANTHER" id="PTHR21292">
    <property type="entry name" value="EXOCYST COMPLEX COMPONENT SEC6-RELATED"/>
    <property type="match status" value="1"/>
</dbReference>
<dbReference type="Gene3D" id="1.10.357.70">
    <property type="entry name" value="Exocyst complex component Sec6, C-terminal domain"/>
    <property type="match status" value="1"/>
</dbReference>
<reference evidence="4 5" key="1">
    <citation type="submission" date="2016-07" db="EMBL/GenBank/DDBJ databases">
        <title>Pervasive Adenine N6-methylation of Active Genes in Fungi.</title>
        <authorList>
            <consortium name="DOE Joint Genome Institute"/>
            <person name="Mondo S.J."/>
            <person name="Dannebaum R.O."/>
            <person name="Kuo R.C."/>
            <person name="Labutti K."/>
            <person name="Haridas S."/>
            <person name="Kuo A."/>
            <person name="Salamov A."/>
            <person name="Ahrendt S.R."/>
            <person name="Lipzen A."/>
            <person name="Sullivan W."/>
            <person name="Andreopoulos W.B."/>
            <person name="Clum A."/>
            <person name="Lindquist E."/>
            <person name="Daum C."/>
            <person name="Ramamoorthy G.K."/>
            <person name="Gryganskyi A."/>
            <person name="Culley D."/>
            <person name="Magnuson J.K."/>
            <person name="James T.Y."/>
            <person name="O'Malley M.A."/>
            <person name="Stajich J.E."/>
            <person name="Spatafora J.W."/>
            <person name="Visel A."/>
            <person name="Grigoriev I.V."/>
        </authorList>
    </citation>
    <scope>NUCLEOTIDE SEQUENCE [LARGE SCALE GENOMIC DNA]</scope>
    <source>
        <strain evidence="4 5">NRRL 1336</strain>
    </source>
</reference>
<dbReference type="STRING" id="90262.A0A1X2IWR9"/>
<dbReference type="PANTHER" id="PTHR21292:SF1">
    <property type="entry name" value="EXOCYST COMPLEX COMPONENT 3"/>
    <property type="match status" value="1"/>
</dbReference>
<dbReference type="Gene3D" id="1.10.357.50">
    <property type="match status" value="1"/>
</dbReference>
<dbReference type="AlphaFoldDB" id="A0A1X2IWR9"/>
<proteinExistence type="inferred from homology"/>
<sequence length="763" mass="88766">MEDAREVAVAKLSEILKHPDDLNTKIGPLVRKLTKEKASIDAQLNTGVQTQLDYVQQGLETLDISTQSNERVKGNMQKIDKLCGDTHQMIKNFGRINQLSQIHKNFVATQDKVKSFQALYQRLNNVESLFRPLQADIFEPQSDLLHVHYHLFKLEEFRDQTMHQARDSPHDVLITLKTYFRRVDVLSDDFTQHLWHLARDMLALVEEGCGPTIVIMVKIIECEERADEKALAARRAQASHQDLQQRNEESLLTAPGAEHKLQHQQKWRLAEGNPRTIKSYRVEFFEQVHQSILERFDQELAPYKEVDDWVGALDATDFIFNDLELVFDQVVPKFPKKYKIFPHFVLEYHRHTYEMLNQMVDQELDAGSILRLLRFVRDYYATMSTRLGVTEELLEPQLLDGQEQSLVDEYLKLVRTTLAEWTSNLMSSESRDFVKRENPPEESTDGQFGMAGAVDMFQIINQQIDVAADANQGMLLYLVVSECSKVIKDSQTFWKKLLTSELRKQLDQPEEAPEGFVEYVMALANDQIKCADFADGLLERIVPVVESRYKVQAEEKLATAVEGYIHVATAAREALLDVTFNDIRPVFNDLFTIRWYEQPLIPSVIETLKDYCQDFMHLNKQLFQKLLNDILDRFLILYLQSMRNRKAAFKMDVCLDKIQNDVRISFNFFAKYIPVEELEDRFDVIEKVHTLLESNRRMIFVDYYSLRQAYPDIPLAFVEDILGKRDDLDKSALKDIMEGIKAKAREYEPQVDTPPTIFSRIKW</sequence>
<comment type="caution">
    <text evidence="4">The sequence shown here is derived from an EMBL/GenBank/DDBJ whole genome shotgun (WGS) entry which is preliminary data.</text>
</comment>
<dbReference type="GO" id="GO:0000149">
    <property type="term" value="F:SNARE binding"/>
    <property type="evidence" value="ECO:0007669"/>
    <property type="project" value="TreeGrafter"/>
</dbReference>
<gene>
    <name evidence="4" type="ORF">BCR42DRAFT_136865</name>
</gene>
<dbReference type="InterPro" id="IPR010326">
    <property type="entry name" value="EXOC3/Sec6"/>
</dbReference>
<dbReference type="GO" id="GO:0006887">
    <property type="term" value="P:exocytosis"/>
    <property type="evidence" value="ECO:0007669"/>
    <property type="project" value="UniProtKB-KW"/>
</dbReference>
<evidence type="ECO:0000313" key="4">
    <source>
        <dbReference type="EMBL" id="ORZ23490.1"/>
    </source>
</evidence>
<evidence type="ECO:0000256" key="2">
    <source>
        <dbReference type="ARBA" id="ARBA00022448"/>
    </source>
</evidence>
<keyword evidence="2" id="KW-0813">Transport</keyword>
<protein>
    <submittedName>
        <fullName evidence="4">Exocyst complex component Sec6-domain-containing protein</fullName>
    </submittedName>
</protein>
<keyword evidence="5" id="KW-1185">Reference proteome</keyword>
<dbReference type="GO" id="GO:0051601">
    <property type="term" value="P:exocyst localization"/>
    <property type="evidence" value="ECO:0007669"/>
    <property type="project" value="TreeGrafter"/>
</dbReference>